<dbReference type="AlphaFoldDB" id="A0A846LNR9"/>
<name>A0A846LNR9_9ACTN</name>
<proteinExistence type="predicted"/>
<sequence>MALHPAVLEGLLDLEVRQARDHLGARAHDLRRDGAQLLMTLVRPDGSWILRLDGRDYDAEPYDATLVDRHGRVLPLEQWIPGFALGIHSSLDIPFVCVSGTRAFYAHESHYAQRWDTDRYRHRADSLLDHLLRKAGL</sequence>
<comment type="caution">
    <text evidence="2">The sequence shown here is derived from an EMBL/GenBank/DDBJ whole genome shotgun (WGS) entry which is preliminary data.</text>
</comment>
<keyword evidence="4" id="KW-1185">Reference proteome</keyword>
<gene>
    <name evidence="2" type="ORF">FB380_003694</name>
    <name evidence="1" type="ORF">GCM10011589_35940</name>
</gene>
<dbReference type="RefSeq" id="WP_166756764.1">
    <property type="nucleotide sequence ID" value="NZ_BAABJU010000003.1"/>
</dbReference>
<protein>
    <submittedName>
        <fullName evidence="2">Uncharacterized protein</fullName>
    </submittedName>
</protein>
<dbReference type="EMBL" id="BMMI01000007">
    <property type="protein sequence ID" value="GGL76676.1"/>
    <property type="molecule type" value="Genomic_DNA"/>
</dbReference>
<reference evidence="4" key="2">
    <citation type="journal article" date="2019" name="Int. J. Syst. Evol. Microbiol.">
        <title>The Global Catalogue of Microorganisms (GCM) 10K type strain sequencing project: providing services to taxonomists for standard genome sequencing and annotation.</title>
        <authorList>
            <consortium name="The Broad Institute Genomics Platform"/>
            <consortium name="The Broad Institute Genome Sequencing Center for Infectious Disease"/>
            <person name="Wu L."/>
            <person name="Ma J."/>
        </authorList>
    </citation>
    <scope>NUCLEOTIDE SEQUENCE [LARGE SCALE GENOMIC DNA]</scope>
    <source>
        <strain evidence="4">CGMCC 4.5581</strain>
    </source>
</reference>
<dbReference type="Proteomes" id="UP000648663">
    <property type="component" value="Unassembled WGS sequence"/>
</dbReference>
<dbReference type="Proteomes" id="UP000552836">
    <property type="component" value="Unassembled WGS sequence"/>
</dbReference>
<reference evidence="1" key="4">
    <citation type="submission" date="2024-05" db="EMBL/GenBank/DDBJ databases">
        <authorList>
            <person name="Sun Q."/>
            <person name="Zhou Y."/>
        </authorList>
    </citation>
    <scope>NUCLEOTIDE SEQUENCE</scope>
    <source>
        <strain evidence="1">CGMCC 4.5581</strain>
    </source>
</reference>
<evidence type="ECO:0000313" key="3">
    <source>
        <dbReference type="Proteomes" id="UP000552836"/>
    </source>
</evidence>
<evidence type="ECO:0000313" key="1">
    <source>
        <dbReference type="EMBL" id="GGL76676.1"/>
    </source>
</evidence>
<organism evidence="2 3">
    <name type="scientific">Modestobacter marinus</name>
    <dbReference type="NCBI Taxonomy" id="477641"/>
    <lineage>
        <taxon>Bacteria</taxon>
        <taxon>Bacillati</taxon>
        <taxon>Actinomycetota</taxon>
        <taxon>Actinomycetes</taxon>
        <taxon>Geodermatophilales</taxon>
        <taxon>Geodermatophilaceae</taxon>
        <taxon>Modestobacter</taxon>
    </lineage>
</organism>
<accession>A0A846LNR9</accession>
<reference evidence="1" key="1">
    <citation type="journal article" date="2014" name="Int. J. Syst. Evol. Microbiol.">
        <title>Complete genome of a new Firmicutes species belonging to the dominant human colonic microbiota ('Ruminococcus bicirculans') reveals two chromosomes and a selective capacity to utilize plant glucans.</title>
        <authorList>
            <consortium name="NISC Comparative Sequencing Program"/>
            <person name="Wegmann U."/>
            <person name="Louis P."/>
            <person name="Goesmann A."/>
            <person name="Henrissat B."/>
            <person name="Duncan S.H."/>
            <person name="Flint H.J."/>
        </authorList>
    </citation>
    <scope>NUCLEOTIDE SEQUENCE</scope>
    <source>
        <strain evidence="1">CGMCC 4.5581</strain>
    </source>
</reference>
<dbReference type="EMBL" id="JAAMPA010000002">
    <property type="protein sequence ID" value="NIH69206.1"/>
    <property type="molecule type" value="Genomic_DNA"/>
</dbReference>
<evidence type="ECO:0000313" key="4">
    <source>
        <dbReference type="Proteomes" id="UP000648663"/>
    </source>
</evidence>
<reference evidence="2 3" key="3">
    <citation type="submission" date="2020-02" db="EMBL/GenBank/DDBJ databases">
        <title>Sequencing the genomes of 1000 actinobacteria strains.</title>
        <authorList>
            <person name="Klenk H.-P."/>
        </authorList>
    </citation>
    <scope>NUCLEOTIDE SEQUENCE [LARGE SCALE GENOMIC DNA]</scope>
    <source>
        <strain evidence="2 3">DSM 45201</strain>
    </source>
</reference>
<evidence type="ECO:0000313" key="2">
    <source>
        <dbReference type="EMBL" id="NIH69206.1"/>
    </source>
</evidence>